<dbReference type="Proteomes" id="UP000231282">
    <property type="component" value="Unassembled WGS sequence"/>
</dbReference>
<evidence type="ECO:0000313" key="3">
    <source>
        <dbReference type="Proteomes" id="UP000231282"/>
    </source>
</evidence>
<proteinExistence type="predicted"/>
<reference evidence="3" key="1">
    <citation type="submission" date="2017-09" db="EMBL/GenBank/DDBJ databases">
        <title>Depth-based differentiation of microbial function through sediment-hosted aquifers and enrichment of novel symbionts in the deep terrestrial subsurface.</title>
        <authorList>
            <person name="Probst A.J."/>
            <person name="Ladd B."/>
            <person name="Jarett J.K."/>
            <person name="Geller-Mcgrath D.E."/>
            <person name="Sieber C.M.K."/>
            <person name="Emerson J.B."/>
            <person name="Anantharaman K."/>
            <person name="Thomas B.C."/>
            <person name="Malmstrom R."/>
            <person name="Stieglmeier M."/>
            <person name="Klingl A."/>
            <person name="Woyke T."/>
            <person name="Ryan C.M."/>
            <person name="Banfield J.F."/>
        </authorList>
    </citation>
    <scope>NUCLEOTIDE SEQUENCE [LARGE SCALE GENOMIC DNA]</scope>
</reference>
<name>A0A2H0WT62_9BACT</name>
<feature type="domain" description="Transposase putative helix-turn-helix" evidence="1">
    <location>
        <begin position="1"/>
        <end position="48"/>
    </location>
</feature>
<evidence type="ECO:0000259" key="1">
    <source>
        <dbReference type="Pfam" id="PF12323"/>
    </source>
</evidence>
<gene>
    <name evidence="2" type="ORF">COT63_01650</name>
</gene>
<dbReference type="InterPro" id="IPR021027">
    <property type="entry name" value="Transposase_put_HTH"/>
</dbReference>
<accession>A0A2H0WT62</accession>
<protein>
    <recommendedName>
        <fullName evidence="1">Transposase putative helix-turn-helix domain-containing protein</fullName>
    </recommendedName>
</protein>
<comment type="caution">
    <text evidence="2">The sequence shown here is derived from an EMBL/GenBank/DDBJ whole genome shotgun (WGS) entry which is preliminary data.</text>
</comment>
<dbReference type="AlphaFoldDB" id="A0A2H0WT62"/>
<sequence length="92" mass="11014">MTMNKTIEYKLYPNKTSLAKLEFTLEQARLLYNQALEERINSWKEKQKGINYYDQTKSFKGQYPISAMLTQCVLKRLDTTYQRFFKKNSKSP</sequence>
<evidence type="ECO:0000313" key="2">
    <source>
        <dbReference type="EMBL" id="PIS15118.1"/>
    </source>
</evidence>
<dbReference type="Pfam" id="PF12323">
    <property type="entry name" value="HTH_OrfB_IS605"/>
    <property type="match status" value="1"/>
</dbReference>
<organism evidence="2 3">
    <name type="scientific">Candidatus Shapirobacteria bacterium CG09_land_8_20_14_0_10_38_17</name>
    <dbReference type="NCBI Taxonomy" id="1974884"/>
    <lineage>
        <taxon>Bacteria</taxon>
        <taxon>Candidatus Shapironibacteriota</taxon>
    </lineage>
</organism>
<dbReference type="EMBL" id="PEZH01000029">
    <property type="protein sequence ID" value="PIS15118.1"/>
    <property type="molecule type" value="Genomic_DNA"/>
</dbReference>